<proteinExistence type="predicted"/>
<evidence type="ECO:0000313" key="1">
    <source>
        <dbReference type="EMBL" id="MED6210714.1"/>
    </source>
</evidence>
<evidence type="ECO:0000313" key="2">
    <source>
        <dbReference type="Proteomes" id="UP001341840"/>
    </source>
</evidence>
<accession>A0ABU6YL56</accession>
<sequence length="217" mass="25303">MTAGSYIDIQAVSLMCHVLNAEENERFKKLVYCVSAEILQRIFQTYNHNWMDKKKKKKKPHEISSLKNHQEYLVYLDREKLVSHRFSNILDQMLRWVGAPSMFNKESNSLLPKYINILGQPNEFDCAVFVMKWMELIDPIILAGCCRDNTAYEIEQWTEVNYARGIQEANRLQDNMSKENSLRANVIKAAQDMRAMRPGAALRSPYTQIITPDLPRK</sequence>
<keyword evidence="2" id="KW-1185">Reference proteome</keyword>
<gene>
    <name evidence="1" type="ORF">PIB30_066720</name>
</gene>
<dbReference type="Proteomes" id="UP001341840">
    <property type="component" value="Unassembled WGS sequence"/>
</dbReference>
<organism evidence="1 2">
    <name type="scientific">Stylosanthes scabra</name>
    <dbReference type="NCBI Taxonomy" id="79078"/>
    <lineage>
        <taxon>Eukaryota</taxon>
        <taxon>Viridiplantae</taxon>
        <taxon>Streptophyta</taxon>
        <taxon>Embryophyta</taxon>
        <taxon>Tracheophyta</taxon>
        <taxon>Spermatophyta</taxon>
        <taxon>Magnoliopsida</taxon>
        <taxon>eudicotyledons</taxon>
        <taxon>Gunneridae</taxon>
        <taxon>Pentapetalae</taxon>
        <taxon>rosids</taxon>
        <taxon>fabids</taxon>
        <taxon>Fabales</taxon>
        <taxon>Fabaceae</taxon>
        <taxon>Papilionoideae</taxon>
        <taxon>50 kb inversion clade</taxon>
        <taxon>dalbergioids sensu lato</taxon>
        <taxon>Dalbergieae</taxon>
        <taxon>Pterocarpus clade</taxon>
        <taxon>Stylosanthes</taxon>
    </lineage>
</organism>
<reference evidence="1 2" key="1">
    <citation type="journal article" date="2023" name="Plants (Basel)">
        <title>Bridging the Gap: Combining Genomics and Transcriptomics Approaches to Understand Stylosanthes scabra, an Orphan Legume from the Brazilian Caatinga.</title>
        <authorList>
            <person name="Ferreira-Neto J.R.C."/>
            <person name="da Silva M.D."/>
            <person name="Binneck E."/>
            <person name="de Melo N.F."/>
            <person name="da Silva R.H."/>
            <person name="de Melo A.L.T.M."/>
            <person name="Pandolfi V."/>
            <person name="Bustamante F.O."/>
            <person name="Brasileiro-Vidal A.C."/>
            <person name="Benko-Iseppon A.M."/>
        </authorList>
    </citation>
    <scope>NUCLEOTIDE SEQUENCE [LARGE SCALE GENOMIC DNA]</scope>
    <source>
        <tissue evidence="1">Leaves</tissue>
    </source>
</reference>
<evidence type="ECO:0008006" key="3">
    <source>
        <dbReference type="Google" id="ProtNLM"/>
    </source>
</evidence>
<comment type="caution">
    <text evidence="1">The sequence shown here is derived from an EMBL/GenBank/DDBJ whole genome shotgun (WGS) entry which is preliminary data.</text>
</comment>
<dbReference type="EMBL" id="JASCZI010242340">
    <property type="protein sequence ID" value="MED6210714.1"/>
    <property type="molecule type" value="Genomic_DNA"/>
</dbReference>
<name>A0ABU6YL56_9FABA</name>
<protein>
    <recommendedName>
        <fullName evidence="3">Ubiquitin-like protease family profile domain-containing protein</fullName>
    </recommendedName>
</protein>